<dbReference type="RefSeq" id="WP_114898093.1">
    <property type="nucleotide sequence ID" value="NZ_CP031222.1"/>
</dbReference>
<dbReference type="Proteomes" id="UP000253940">
    <property type="component" value="Chromosome"/>
</dbReference>
<keyword evidence="3 5" id="KW-1133">Transmembrane helix</keyword>
<dbReference type="PANTHER" id="PTHR36917">
    <property type="entry name" value="INTRACELLULAR SEPTATION PROTEIN A-RELATED"/>
    <property type="match status" value="1"/>
</dbReference>
<dbReference type="AlphaFoldDB" id="A0A345P3X4"/>
<evidence type="ECO:0000256" key="1">
    <source>
        <dbReference type="ARBA" id="ARBA00022475"/>
    </source>
</evidence>
<dbReference type="NCBIfam" id="TIGR00997">
    <property type="entry name" value="ispZ"/>
    <property type="match status" value="1"/>
</dbReference>
<sequence length="182" mass="20982">MKALLDFVPLVVFFFLAKTQTIFVATQGLIIASVVIYGLHFALQKGRLEKGQWITLLLTLAFGGLTLYLRDDMWLRWKSPIINWIFGTAFLLSPIVGKNPIPLVQRFLGQVFELSSTAWKKLNLTWAVFFYFLGTLHLIFAFTFPKFWIDFKVFGGTAIMIIFMVGQFILLRKHLKTPENQN</sequence>
<keyword evidence="1 5" id="KW-1003">Cell membrane</keyword>
<evidence type="ECO:0000313" key="6">
    <source>
        <dbReference type="EMBL" id="AXI01983.1"/>
    </source>
</evidence>
<comment type="function">
    <text evidence="5">Plays a role in cell envelope biogenesis, maintenance of cell envelope integrity and membrane homeostasis.</text>
</comment>
<feature type="transmembrane region" description="Helical" evidence="5">
    <location>
        <begin position="151"/>
        <end position="171"/>
    </location>
</feature>
<evidence type="ECO:0000256" key="5">
    <source>
        <dbReference type="HAMAP-Rule" id="MF_00189"/>
    </source>
</evidence>
<name>A0A345P3X4_9GAMM</name>
<keyword evidence="4 5" id="KW-0472">Membrane</keyword>
<comment type="similarity">
    <text evidence="5">Belongs to the YciB family.</text>
</comment>
<evidence type="ECO:0000256" key="3">
    <source>
        <dbReference type="ARBA" id="ARBA00022989"/>
    </source>
</evidence>
<dbReference type="KEGG" id="mbah:HYN46_03330"/>
<dbReference type="Pfam" id="PF04279">
    <property type="entry name" value="IspA"/>
    <property type="match status" value="1"/>
</dbReference>
<evidence type="ECO:0000256" key="4">
    <source>
        <dbReference type="ARBA" id="ARBA00023136"/>
    </source>
</evidence>
<evidence type="ECO:0000256" key="2">
    <source>
        <dbReference type="ARBA" id="ARBA00022692"/>
    </source>
</evidence>
<proteinExistence type="inferred from homology"/>
<comment type="subcellular location">
    <subcellularLocation>
        <location evidence="5">Cell inner membrane</location>
        <topology evidence="5">Multi-pass membrane protein</topology>
    </subcellularLocation>
</comment>
<feature type="transmembrane region" description="Helical" evidence="5">
    <location>
        <begin position="20"/>
        <end position="39"/>
    </location>
</feature>
<accession>A0A345P3X4</accession>
<feature type="transmembrane region" description="Helical" evidence="5">
    <location>
        <begin position="51"/>
        <end position="69"/>
    </location>
</feature>
<dbReference type="PANTHER" id="PTHR36917:SF1">
    <property type="entry name" value="INNER MEMBRANE-SPANNING PROTEIN YCIB"/>
    <property type="match status" value="1"/>
</dbReference>
<feature type="transmembrane region" description="Helical" evidence="5">
    <location>
        <begin position="122"/>
        <end position="145"/>
    </location>
</feature>
<reference evidence="6 7" key="1">
    <citation type="submission" date="2018-07" db="EMBL/GenBank/DDBJ databases">
        <title>Genome sequencing of Moraxellaceae gen. HYN0046.</title>
        <authorList>
            <person name="Kim M."/>
            <person name="Yi H."/>
        </authorList>
    </citation>
    <scope>NUCLEOTIDE SEQUENCE [LARGE SCALE GENOMIC DNA]</scope>
    <source>
        <strain evidence="6 7">HYN0046</strain>
    </source>
</reference>
<protein>
    <recommendedName>
        <fullName evidence="5">Inner membrane-spanning protein YciB</fullName>
    </recommendedName>
</protein>
<keyword evidence="5" id="KW-0997">Cell inner membrane</keyword>
<dbReference type="InterPro" id="IPR006008">
    <property type="entry name" value="YciB"/>
</dbReference>
<dbReference type="HAMAP" id="MF_00189">
    <property type="entry name" value="YciB"/>
    <property type="match status" value="1"/>
</dbReference>
<feature type="transmembrane region" description="Helical" evidence="5">
    <location>
        <begin position="81"/>
        <end position="101"/>
    </location>
</feature>
<organism evidence="6 7">
    <name type="scientific">Aquirhabdus parva</name>
    <dbReference type="NCBI Taxonomy" id="2283318"/>
    <lineage>
        <taxon>Bacteria</taxon>
        <taxon>Pseudomonadati</taxon>
        <taxon>Pseudomonadota</taxon>
        <taxon>Gammaproteobacteria</taxon>
        <taxon>Moraxellales</taxon>
        <taxon>Moraxellaceae</taxon>
        <taxon>Aquirhabdus</taxon>
    </lineage>
</organism>
<gene>
    <name evidence="6" type="primary">ispZ</name>
    <name evidence="5" type="synonym">yciB</name>
    <name evidence="6" type="ORF">HYN46_03330</name>
</gene>
<keyword evidence="2 5" id="KW-0812">Transmembrane</keyword>
<evidence type="ECO:0000313" key="7">
    <source>
        <dbReference type="Proteomes" id="UP000253940"/>
    </source>
</evidence>
<dbReference type="OrthoDB" id="9788219at2"/>
<keyword evidence="7" id="KW-1185">Reference proteome</keyword>
<dbReference type="GO" id="GO:0005886">
    <property type="term" value="C:plasma membrane"/>
    <property type="evidence" value="ECO:0007669"/>
    <property type="project" value="UniProtKB-SubCell"/>
</dbReference>
<dbReference type="EMBL" id="CP031222">
    <property type="protein sequence ID" value="AXI01983.1"/>
    <property type="molecule type" value="Genomic_DNA"/>
</dbReference>